<evidence type="ECO:0000259" key="2">
    <source>
        <dbReference type="Pfam" id="PF20149"/>
    </source>
</evidence>
<organism evidence="3 4">
    <name type="scientific">Cerrena zonata</name>
    <dbReference type="NCBI Taxonomy" id="2478898"/>
    <lineage>
        <taxon>Eukaryota</taxon>
        <taxon>Fungi</taxon>
        <taxon>Dikarya</taxon>
        <taxon>Basidiomycota</taxon>
        <taxon>Agaricomycotina</taxon>
        <taxon>Agaricomycetes</taxon>
        <taxon>Polyporales</taxon>
        <taxon>Cerrenaceae</taxon>
        <taxon>Cerrena</taxon>
    </lineage>
</organism>
<feature type="region of interest" description="Disordered" evidence="1">
    <location>
        <begin position="493"/>
        <end position="517"/>
    </location>
</feature>
<proteinExistence type="predicted"/>
<accession>A0AAW0FDI8</accession>
<feature type="compositionally biased region" description="Polar residues" evidence="1">
    <location>
        <begin position="170"/>
        <end position="180"/>
    </location>
</feature>
<reference evidence="3 4" key="1">
    <citation type="submission" date="2022-09" db="EMBL/GenBank/DDBJ databases">
        <authorList>
            <person name="Palmer J.M."/>
        </authorList>
    </citation>
    <scope>NUCLEOTIDE SEQUENCE [LARGE SCALE GENOMIC DNA]</scope>
    <source>
        <strain evidence="3 4">DSM 7382</strain>
    </source>
</reference>
<protein>
    <recommendedName>
        <fullName evidence="2">DUF6532 domain-containing protein</fullName>
    </recommendedName>
</protein>
<dbReference type="InterPro" id="IPR045341">
    <property type="entry name" value="DUF6532"/>
</dbReference>
<dbReference type="Pfam" id="PF20149">
    <property type="entry name" value="DUF6532"/>
    <property type="match status" value="1"/>
</dbReference>
<comment type="caution">
    <text evidence="3">The sequence shown here is derived from an EMBL/GenBank/DDBJ whole genome shotgun (WGS) entry which is preliminary data.</text>
</comment>
<feature type="region of interest" description="Disordered" evidence="1">
    <location>
        <begin position="116"/>
        <end position="150"/>
    </location>
</feature>
<evidence type="ECO:0000256" key="1">
    <source>
        <dbReference type="SAM" id="MobiDB-lite"/>
    </source>
</evidence>
<name>A0AAW0FDI8_9APHY</name>
<evidence type="ECO:0000313" key="4">
    <source>
        <dbReference type="Proteomes" id="UP001385951"/>
    </source>
</evidence>
<sequence>MKPYGTHASNVNKHPGDILKADQRKRRTAEEMKAVRKEEAAAQQVRASEEKAKLERKAQLLRELAAIEAETVSAEEARLQPSVPQSATVNNVGVTASKKVSKMAKPRRADVNMIMADEVKGKEEVSKSERRKCKSPTDSNANAPEPTKKIKQTYPAGFIAAYVGRTSVTTTSVAPRSRSPSEPPDVSQVRYGGYADSGSESDSSADLDTGKDDRMTSQSIVKVESVDTTLITASTTSTGPVNTSDRRKYTWKDIQCLIPTFLQKNWSRKLVPEVIYLIGIGRCPWNLIEIDLSEIYVVVWRRTIPSVDVPPTDPGTPTFQVLGQKVAEWRNGMSKHGQDVVNRKIQSEGLTSPEAIAAYVGRLLGCGLPFLSIRTSFDLDTGNPIREGRFRGPLILEVFSYHLKRTGKLAHQFSGTKPPIAAFALAISALERALARWSTGTLAVPKTSQEKVADAFSHKSWGRKTTAYTKSLSTLSQDEWETIFHETETVLGAAAGTINDDDAGDDEDEDDDERARI</sequence>
<feature type="compositionally biased region" description="Acidic residues" evidence="1">
    <location>
        <begin position="499"/>
        <end position="517"/>
    </location>
</feature>
<evidence type="ECO:0000313" key="3">
    <source>
        <dbReference type="EMBL" id="KAK7676759.1"/>
    </source>
</evidence>
<dbReference type="EMBL" id="JASBNA010000105">
    <property type="protein sequence ID" value="KAK7676759.1"/>
    <property type="molecule type" value="Genomic_DNA"/>
</dbReference>
<gene>
    <name evidence="3" type="ORF">QCA50_020282</name>
</gene>
<feature type="region of interest" description="Disordered" evidence="1">
    <location>
        <begin position="170"/>
        <end position="218"/>
    </location>
</feature>
<feature type="compositionally biased region" description="Low complexity" evidence="1">
    <location>
        <begin position="191"/>
        <end position="206"/>
    </location>
</feature>
<feature type="compositionally biased region" description="Basic and acidic residues" evidence="1">
    <location>
        <begin position="14"/>
        <end position="28"/>
    </location>
</feature>
<dbReference type="AlphaFoldDB" id="A0AAW0FDI8"/>
<dbReference type="Proteomes" id="UP001385951">
    <property type="component" value="Unassembled WGS sequence"/>
</dbReference>
<feature type="domain" description="DUF6532" evidence="2">
    <location>
        <begin position="321"/>
        <end position="456"/>
    </location>
</feature>
<feature type="compositionally biased region" description="Basic and acidic residues" evidence="1">
    <location>
        <begin position="117"/>
        <end position="128"/>
    </location>
</feature>
<keyword evidence="4" id="KW-1185">Reference proteome</keyword>
<feature type="region of interest" description="Disordered" evidence="1">
    <location>
        <begin position="1"/>
        <end position="28"/>
    </location>
</feature>